<dbReference type="CDD" id="cd04163">
    <property type="entry name" value="Era"/>
    <property type="match status" value="1"/>
</dbReference>
<feature type="region of interest" description="G1" evidence="8">
    <location>
        <begin position="16"/>
        <end position="23"/>
    </location>
</feature>
<evidence type="ECO:0000256" key="4">
    <source>
        <dbReference type="ARBA" id="ARBA00022741"/>
    </source>
</evidence>
<reference evidence="13" key="1">
    <citation type="submission" date="2014-12" db="EMBL/GenBank/DDBJ databases">
        <authorList>
            <person name="Salcher M.M."/>
        </authorList>
    </citation>
    <scope>NUCLEOTIDE SEQUENCE [LARGE SCALE GENOMIC DNA]</scope>
    <source>
        <strain evidence="13">MMS-10A-171</strain>
    </source>
</reference>
<dbReference type="GO" id="GO:0043024">
    <property type="term" value="F:ribosomal small subunit binding"/>
    <property type="evidence" value="ECO:0007669"/>
    <property type="project" value="TreeGrafter"/>
</dbReference>
<keyword evidence="3 7" id="KW-0690">Ribosome biogenesis</keyword>
<dbReference type="PANTHER" id="PTHR42698:SF1">
    <property type="entry name" value="GTPASE ERA, MITOCHONDRIAL"/>
    <property type="match status" value="1"/>
</dbReference>
<comment type="similarity">
    <text evidence="1 7 8 9">Belongs to the TRAFAC class TrmE-Era-EngA-EngB-Septin-like GTPase superfamily. Era GTPase family.</text>
</comment>
<keyword evidence="4 7" id="KW-0547">Nucleotide-binding</keyword>
<name>A0A0D6EWR6_9PROT</name>
<dbReference type="InterPro" id="IPR030388">
    <property type="entry name" value="G_ERA_dom"/>
</dbReference>
<dbReference type="NCBIfam" id="NF000908">
    <property type="entry name" value="PRK00089.1"/>
    <property type="match status" value="1"/>
</dbReference>
<dbReference type="InterPro" id="IPR009019">
    <property type="entry name" value="KH_sf_prok-type"/>
</dbReference>
<evidence type="ECO:0000313" key="12">
    <source>
        <dbReference type="EMBL" id="CEZ19869.1"/>
    </source>
</evidence>
<dbReference type="RefSeq" id="WP_046488426.1">
    <property type="nucleotide sequence ID" value="NZ_LN827929.1"/>
</dbReference>
<evidence type="ECO:0000313" key="13">
    <source>
        <dbReference type="Proteomes" id="UP000064007"/>
    </source>
</evidence>
<keyword evidence="7" id="KW-1003">Cell membrane</keyword>
<feature type="domain" description="Era-type G" evidence="11">
    <location>
        <begin position="8"/>
        <end position="175"/>
    </location>
</feature>
<sequence>MSKQKITRCGTIAIVGRPNVGKSTLLNYLVGSKISITSKKAQTTRYQLLGIQTIDDTQFLFIDTPGFQLKHLNLMNKGLNKIVHQVLSDVDVVLFVIESRGMTEEDHAVMKLIPKDRPTILVMNKVDLMKDKNALLEQIKTMSETYTFKAMVPVSAKKNKHLDHLLSNVRDFLPEQPFIYGEDEITDKSERFLASEIIREKIFRLTGQEVPYSIAVEIEKFEVEGKLRRIFAAIIVDKDSQKPMLIGKDGEKLKQISSESRQDMEELFGGTVWLETWVKVKSGWSTDQRVLKSLGL</sequence>
<dbReference type="GO" id="GO:0000028">
    <property type="term" value="P:ribosomal small subunit assembly"/>
    <property type="evidence" value="ECO:0007669"/>
    <property type="project" value="TreeGrafter"/>
</dbReference>
<evidence type="ECO:0000256" key="1">
    <source>
        <dbReference type="ARBA" id="ARBA00007921"/>
    </source>
</evidence>
<dbReference type="InterPro" id="IPR027417">
    <property type="entry name" value="P-loop_NTPase"/>
</dbReference>
<dbReference type="EMBL" id="LN827929">
    <property type="protein sequence ID" value="CEZ19869.1"/>
    <property type="molecule type" value="Genomic_DNA"/>
</dbReference>
<accession>A0A0D6EWR6</accession>
<keyword evidence="13" id="KW-1185">Reference proteome</keyword>
<proteinExistence type="inferred from homology"/>
<evidence type="ECO:0000256" key="2">
    <source>
        <dbReference type="ARBA" id="ARBA00020484"/>
    </source>
</evidence>
<dbReference type="NCBIfam" id="TIGR00436">
    <property type="entry name" value="era"/>
    <property type="match status" value="1"/>
</dbReference>
<evidence type="ECO:0000256" key="7">
    <source>
        <dbReference type="HAMAP-Rule" id="MF_00367"/>
    </source>
</evidence>
<evidence type="ECO:0000256" key="9">
    <source>
        <dbReference type="RuleBase" id="RU003761"/>
    </source>
</evidence>
<dbReference type="Proteomes" id="UP000064007">
    <property type="component" value="Chromosome 1"/>
</dbReference>
<dbReference type="STRING" id="1581557.BN1208_0988"/>
<dbReference type="InterPro" id="IPR005662">
    <property type="entry name" value="GTPase_Era-like"/>
</dbReference>
<comment type="subunit">
    <text evidence="7">Monomer.</text>
</comment>
<evidence type="ECO:0000259" key="11">
    <source>
        <dbReference type="PROSITE" id="PS51713"/>
    </source>
</evidence>
<feature type="region of interest" description="G3" evidence="8">
    <location>
        <begin position="63"/>
        <end position="66"/>
    </location>
</feature>
<dbReference type="InterPro" id="IPR004044">
    <property type="entry name" value="KH_dom_type_2"/>
</dbReference>
<evidence type="ECO:0000256" key="8">
    <source>
        <dbReference type="PROSITE-ProRule" id="PRU01050"/>
    </source>
</evidence>
<keyword evidence="6 7" id="KW-0342">GTP-binding</keyword>
<evidence type="ECO:0000256" key="5">
    <source>
        <dbReference type="ARBA" id="ARBA00022884"/>
    </source>
</evidence>
<evidence type="ECO:0000256" key="6">
    <source>
        <dbReference type="ARBA" id="ARBA00023134"/>
    </source>
</evidence>
<feature type="binding site" evidence="7">
    <location>
        <begin position="124"/>
        <end position="127"/>
    </location>
    <ligand>
        <name>GTP</name>
        <dbReference type="ChEBI" id="CHEBI:37565"/>
    </ligand>
</feature>
<dbReference type="InterPro" id="IPR005225">
    <property type="entry name" value="Small_GTP-bd"/>
</dbReference>
<comment type="function">
    <text evidence="7">An essential GTPase that binds both GDP and GTP, with rapid nucleotide exchange. Plays a role in 16S rRNA processing and 30S ribosomal subunit biogenesis and possibly also in cell cycle regulation and energy metabolism.</text>
</comment>
<dbReference type="SUPFAM" id="SSF54814">
    <property type="entry name" value="Prokaryotic type KH domain (KH-domain type II)"/>
    <property type="match status" value="1"/>
</dbReference>
<feature type="region of interest" description="G5" evidence="8">
    <location>
        <begin position="154"/>
        <end position="156"/>
    </location>
</feature>
<keyword evidence="7" id="KW-0472">Membrane</keyword>
<dbReference type="KEGG" id="mbat:BN1208_0988"/>
<dbReference type="SUPFAM" id="SSF52540">
    <property type="entry name" value="P-loop containing nucleoside triphosphate hydrolases"/>
    <property type="match status" value="1"/>
</dbReference>
<dbReference type="GO" id="GO:0005525">
    <property type="term" value="F:GTP binding"/>
    <property type="evidence" value="ECO:0007669"/>
    <property type="project" value="UniProtKB-UniRule"/>
</dbReference>
<keyword evidence="7" id="KW-0699">rRNA-binding</keyword>
<dbReference type="HAMAP" id="MF_00367">
    <property type="entry name" value="GTPase_Era"/>
    <property type="match status" value="1"/>
</dbReference>
<dbReference type="GO" id="GO:0003924">
    <property type="term" value="F:GTPase activity"/>
    <property type="evidence" value="ECO:0007669"/>
    <property type="project" value="UniProtKB-UniRule"/>
</dbReference>
<feature type="binding site" evidence="7">
    <location>
        <begin position="63"/>
        <end position="67"/>
    </location>
    <ligand>
        <name>GTP</name>
        <dbReference type="ChEBI" id="CHEBI:37565"/>
    </ligand>
</feature>
<protein>
    <recommendedName>
        <fullName evidence="2 7">GTPase Era</fullName>
    </recommendedName>
</protein>
<organism evidence="12 13">
    <name type="scientific">Candidatus Methylopumilus planktonicus</name>
    <dbReference type="NCBI Taxonomy" id="1581557"/>
    <lineage>
        <taxon>Bacteria</taxon>
        <taxon>Pseudomonadati</taxon>
        <taxon>Pseudomonadota</taxon>
        <taxon>Betaproteobacteria</taxon>
        <taxon>Nitrosomonadales</taxon>
        <taxon>Methylophilaceae</taxon>
        <taxon>Candidatus Methylopumilus</taxon>
    </lineage>
</organism>
<dbReference type="Gene3D" id="3.30.300.20">
    <property type="match status" value="1"/>
</dbReference>
<dbReference type="GO" id="GO:0005886">
    <property type="term" value="C:plasma membrane"/>
    <property type="evidence" value="ECO:0007669"/>
    <property type="project" value="UniProtKB-SubCell"/>
</dbReference>
<keyword evidence="5 7" id="KW-0694">RNA-binding</keyword>
<dbReference type="Pfam" id="PF01926">
    <property type="entry name" value="MMR_HSR1"/>
    <property type="match status" value="1"/>
</dbReference>
<dbReference type="HOGENOM" id="CLU_038009_1_2_4"/>
<keyword evidence="7" id="KW-0963">Cytoplasm</keyword>
<feature type="region of interest" description="G2" evidence="8">
    <location>
        <begin position="42"/>
        <end position="46"/>
    </location>
</feature>
<dbReference type="PROSITE" id="PS50823">
    <property type="entry name" value="KH_TYPE_2"/>
    <property type="match status" value="1"/>
</dbReference>
<dbReference type="InterPro" id="IPR015946">
    <property type="entry name" value="KH_dom-like_a/b"/>
</dbReference>
<feature type="binding site" evidence="7">
    <location>
        <begin position="16"/>
        <end position="23"/>
    </location>
    <ligand>
        <name>GTP</name>
        <dbReference type="ChEBI" id="CHEBI:37565"/>
    </ligand>
</feature>
<feature type="domain" description="KH type-2" evidence="10">
    <location>
        <begin position="198"/>
        <end position="282"/>
    </location>
</feature>
<dbReference type="CDD" id="cd22534">
    <property type="entry name" value="KH-II_Era"/>
    <property type="match status" value="1"/>
</dbReference>
<dbReference type="Gene3D" id="3.40.50.300">
    <property type="entry name" value="P-loop containing nucleotide triphosphate hydrolases"/>
    <property type="match status" value="1"/>
</dbReference>
<evidence type="ECO:0000259" key="10">
    <source>
        <dbReference type="PROSITE" id="PS50823"/>
    </source>
</evidence>
<dbReference type="PANTHER" id="PTHR42698">
    <property type="entry name" value="GTPASE ERA"/>
    <property type="match status" value="1"/>
</dbReference>
<dbReference type="GO" id="GO:0005829">
    <property type="term" value="C:cytosol"/>
    <property type="evidence" value="ECO:0007669"/>
    <property type="project" value="TreeGrafter"/>
</dbReference>
<dbReference type="PROSITE" id="PS51713">
    <property type="entry name" value="G_ERA"/>
    <property type="match status" value="1"/>
</dbReference>
<dbReference type="InterPro" id="IPR006073">
    <property type="entry name" value="GTP-bd"/>
</dbReference>
<dbReference type="NCBIfam" id="TIGR00231">
    <property type="entry name" value="small_GTP"/>
    <property type="match status" value="1"/>
</dbReference>
<dbReference type="AlphaFoldDB" id="A0A0D6EWR6"/>
<dbReference type="Pfam" id="PF07650">
    <property type="entry name" value="KH_2"/>
    <property type="match status" value="1"/>
</dbReference>
<feature type="region of interest" description="G4" evidence="8">
    <location>
        <begin position="124"/>
        <end position="127"/>
    </location>
</feature>
<dbReference type="FunFam" id="3.30.300.20:FF:000003">
    <property type="entry name" value="GTPase Era"/>
    <property type="match status" value="1"/>
</dbReference>
<evidence type="ECO:0000256" key="3">
    <source>
        <dbReference type="ARBA" id="ARBA00022517"/>
    </source>
</evidence>
<dbReference type="GO" id="GO:0070181">
    <property type="term" value="F:small ribosomal subunit rRNA binding"/>
    <property type="evidence" value="ECO:0007669"/>
    <property type="project" value="UniProtKB-UniRule"/>
</dbReference>
<gene>
    <name evidence="7 12" type="primary">era</name>
    <name evidence="12" type="ORF">BN1208_0988</name>
</gene>
<dbReference type="OrthoDB" id="9805918at2"/>
<comment type="subcellular location">
    <subcellularLocation>
        <location evidence="7">Cytoplasm</location>
    </subcellularLocation>
    <subcellularLocation>
        <location evidence="7">Cell membrane</location>
        <topology evidence="7">Peripheral membrane protein</topology>
    </subcellularLocation>
</comment>